<feature type="transmembrane region" description="Helical" evidence="1">
    <location>
        <begin position="183"/>
        <end position="203"/>
    </location>
</feature>
<proteinExistence type="predicted"/>
<keyword evidence="1" id="KW-0472">Membrane</keyword>
<keyword evidence="3" id="KW-1185">Reference proteome</keyword>
<organism evidence="2 3">
    <name type="scientific">Brevibacillus centrosporus</name>
    <dbReference type="NCBI Taxonomy" id="54910"/>
    <lineage>
        <taxon>Bacteria</taxon>
        <taxon>Bacillati</taxon>
        <taxon>Bacillota</taxon>
        <taxon>Bacilli</taxon>
        <taxon>Bacillales</taxon>
        <taxon>Paenibacillaceae</taxon>
        <taxon>Brevibacillus</taxon>
    </lineage>
</organism>
<evidence type="ECO:0000313" key="3">
    <source>
        <dbReference type="Proteomes" id="UP000198915"/>
    </source>
</evidence>
<gene>
    <name evidence="2" type="ORF">SAMN05518846_12431</name>
</gene>
<dbReference type="EMBL" id="FORT01000024">
    <property type="protein sequence ID" value="SFK92383.1"/>
    <property type="molecule type" value="Genomic_DNA"/>
</dbReference>
<keyword evidence="1" id="KW-1133">Transmembrane helix</keyword>
<feature type="transmembrane region" description="Helical" evidence="1">
    <location>
        <begin position="116"/>
        <end position="140"/>
    </location>
</feature>
<name>A0A1I4DH27_9BACL</name>
<protein>
    <submittedName>
        <fullName evidence="2">ABC-2 type transport system permease protein</fullName>
    </submittedName>
</protein>
<dbReference type="Proteomes" id="UP000198915">
    <property type="component" value="Unassembled WGS sequence"/>
</dbReference>
<dbReference type="RefSeq" id="WP_092276552.1">
    <property type="nucleotide sequence ID" value="NZ_FORT01000024.1"/>
</dbReference>
<dbReference type="Pfam" id="PF12730">
    <property type="entry name" value="ABC2_membrane_4"/>
    <property type="match status" value="1"/>
</dbReference>
<feature type="transmembrane region" description="Helical" evidence="1">
    <location>
        <begin position="223"/>
        <end position="246"/>
    </location>
</feature>
<reference evidence="3" key="1">
    <citation type="submission" date="2016-10" db="EMBL/GenBank/DDBJ databases">
        <authorList>
            <person name="Varghese N."/>
            <person name="Submissions S."/>
        </authorList>
    </citation>
    <scope>NUCLEOTIDE SEQUENCE [LARGE SCALE GENOMIC DNA]</scope>
    <source>
        <strain evidence="3">OK042</strain>
    </source>
</reference>
<keyword evidence="1" id="KW-0812">Transmembrane</keyword>
<evidence type="ECO:0000256" key="1">
    <source>
        <dbReference type="SAM" id="Phobius"/>
    </source>
</evidence>
<feature type="transmembrane region" description="Helical" evidence="1">
    <location>
        <begin position="31"/>
        <end position="53"/>
    </location>
</feature>
<dbReference type="AlphaFoldDB" id="A0A1I4DH27"/>
<dbReference type="STRING" id="1884381.SAMN05518846_12431"/>
<accession>A0A1I4DH27</accession>
<feature type="transmembrane region" description="Helical" evidence="1">
    <location>
        <begin position="59"/>
        <end position="81"/>
    </location>
</feature>
<sequence>MNWRTFRKLVHHEWKLKGSIRRMDRSHTHRYGRLLYFALLALAGIGVATYFAINGQLELHQLWGVAIGFPYMLVAMGVLMLRREWENGTFGWWLTLPYSRLSLIGAKFFAAWLRTVAVSCVVYVVISLFAGILTLLVGGYSAEDVWVTMLAGLPLLGIVIGFSPIILSLSLLMATFHYTTLRVFSPILWIGIIGGLSTFYNGFQTFLPSYHMAQRFFSAQPGPLIPHLGAVLIGMVISWVIAYLFIRLAAYLLERKLSI</sequence>
<feature type="transmembrane region" description="Helical" evidence="1">
    <location>
        <begin position="146"/>
        <end position="171"/>
    </location>
</feature>
<evidence type="ECO:0000313" key="2">
    <source>
        <dbReference type="EMBL" id="SFK92383.1"/>
    </source>
</evidence>